<dbReference type="RefSeq" id="WP_048836091.1">
    <property type="nucleotide sequence ID" value="NZ_BJMU01000001.1"/>
</dbReference>
<protein>
    <recommendedName>
        <fullName evidence="1">HTH cro/C1-type domain-containing protein</fullName>
    </recommendedName>
</protein>
<dbReference type="SMART" id="SM00530">
    <property type="entry name" value="HTH_XRE"/>
    <property type="match status" value="1"/>
</dbReference>
<dbReference type="EMBL" id="BJMU01000001">
    <property type="protein sequence ID" value="GEB81617.1"/>
    <property type="molecule type" value="Genomic_DNA"/>
</dbReference>
<organism evidence="2 3">
    <name type="scientific">Acetobacter orleanensis</name>
    <dbReference type="NCBI Taxonomy" id="104099"/>
    <lineage>
        <taxon>Bacteria</taxon>
        <taxon>Pseudomonadati</taxon>
        <taxon>Pseudomonadota</taxon>
        <taxon>Alphaproteobacteria</taxon>
        <taxon>Acetobacterales</taxon>
        <taxon>Acetobacteraceae</taxon>
        <taxon>Acetobacter</taxon>
    </lineage>
</organism>
<accession>A0A4Y3TKT7</accession>
<dbReference type="Gene3D" id="1.10.260.40">
    <property type="entry name" value="lambda repressor-like DNA-binding domains"/>
    <property type="match status" value="1"/>
</dbReference>
<dbReference type="Pfam" id="PF01381">
    <property type="entry name" value="HTH_3"/>
    <property type="match status" value="1"/>
</dbReference>
<dbReference type="OrthoDB" id="5446846at2"/>
<dbReference type="STRING" id="104099.AD949_07405"/>
<proteinExistence type="predicted"/>
<dbReference type="InterPro" id="IPR001387">
    <property type="entry name" value="Cro/C1-type_HTH"/>
</dbReference>
<dbReference type="GO" id="GO:0003677">
    <property type="term" value="F:DNA binding"/>
    <property type="evidence" value="ECO:0007669"/>
    <property type="project" value="InterPro"/>
</dbReference>
<evidence type="ECO:0000313" key="2">
    <source>
        <dbReference type="EMBL" id="GEB81617.1"/>
    </source>
</evidence>
<evidence type="ECO:0000313" key="3">
    <source>
        <dbReference type="Proteomes" id="UP000317617"/>
    </source>
</evidence>
<dbReference type="CDD" id="cd00093">
    <property type="entry name" value="HTH_XRE"/>
    <property type="match status" value="1"/>
</dbReference>
<sequence length="293" mass="32369">MAAVTMHLGEIGQQLRAFRLESGMRADEIALRLGVSRAALYRYEKGEVIKLDTVQKLAELLNISPLTLLGIGIEYYNCPNKFFQKMAAIESDIEQILQVSDPVCYQVTSPAYDAILLEAQTDQLQKNGQDITTTPVVLAQSKRRALYSQRNPSIISMLHESRVIDFLTHGVGAGVPMSQPLRHKARQVAVQEIRNIITLIDAAPMGLQFSVIPDTITVTSCIFMRHSEQMAVAINPFRCDCSPNTTTGVALITSSLEAVTTHQHMLERLWQTSLKGADAIGRLKTLVERHGAA</sequence>
<keyword evidence="3" id="KW-1185">Reference proteome</keyword>
<dbReference type="Proteomes" id="UP000317617">
    <property type="component" value="Unassembled WGS sequence"/>
</dbReference>
<dbReference type="SUPFAM" id="SSF47413">
    <property type="entry name" value="lambda repressor-like DNA-binding domains"/>
    <property type="match status" value="1"/>
</dbReference>
<feature type="domain" description="HTH cro/C1-type" evidence="1">
    <location>
        <begin position="15"/>
        <end position="68"/>
    </location>
</feature>
<name>A0A4Y3TKT7_9PROT</name>
<comment type="caution">
    <text evidence="2">The sequence shown here is derived from an EMBL/GenBank/DDBJ whole genome shotgun (WGS) entry which is preliminary data.</text>
</comment>
<dbReference type="AlphaFoldDB" id="A0A4Y3TKT7"/>
<gene>
    <name evidence="2" type="ORF">AOR01nite_00940</name>
</gene>
<evidence type="ECO:0000259" key="1">
    <source>
        <dbReference type="PROSITE" id="PS50943"/>
    </source>
</evidence>
<reference evidence="2 3" key="1">
    <citation type="submission" date="2019-06" db="EMBL/GenBank/DDBJ databases">
        <title>Whole genome shotgun sequence of Acetobacter orleanensis NBRC 13752.</title>
        <authorList>
            <person name="Hosoyama A."/>
            <person name="Uohara A."/>
            <person name="Ohji S."/>
            <person name="Ichikawa N."/>
        </authorList>
    </citation>
    <scope>NUCLEOTIDE SEQUENCE [LARGE SCALE GENOMIC DNA]</scope>
    <source>
        <strain evidence="2 3">NBRC 13752</strain>
    </source>
</reference>
<dbReference type="PROSITE" id="PS50943">
    <property type="entry name" value="HTH_CROC1"/>
    <property type="match status" value="1"/>
</dbReference>
<dbReference type="InterPro" id="IPR010982">
    <property type="entry name" value="Lambda_DNA-bd_dom_sf"/>
</dbReference>